<feature type="region of interest" description="Disordered" evidence="1">
    <location>
        <begin position="162"/>
        <end position="433"/>
    </location>
</feature>
<feature type="compositionally biased region" description="Basic residues" evidence="1">
    <location>
        <begin position="662"/>
        <end position="672"/>
    </location>
</feature>
<reference evidence="3 4" key="1">
    <citation type="journal article" date="2020" name="Genomics">
        <title>Complete, high-quality genomes from long-read metagenomic sequencing of two wolf lichen thalli reveals enigmatic genome architecture.</title>
        <authorList>
            <person name="McKenzie S.K."/>
            <person name="Walston R.F."/>
            <person name="Allen J.L."/>
        </authorList>
    </citation>
    <scope>NUCLEOTIDE SEQUENCE [LARGE SCALE GENOMIC DNA]</scope>
    <source>
        <strain evidence="3">WasteWater1</strain>
    </source>
</reference>
<dbReference type="PANTHER" id="PTHR35487:SF1">
    <property type="entry name" value="DUF3824 DOMAIN-CONTAINING PROTEIN"/>
    <property type="match status" value="1"/>
</dbReference>
<dbReference type="Proteomes" id="UP000593566">
    <property type="component" value="Unassembled WGS sequence"/>
</dbReference>
<feature type="domain" description="DUF3824" evidence="2">
    <location>
        <begin position="521"/>
        <end position="608"/>
    </location>
</feature>
<feature type="region of interest" description="Disordered" evidence="1">
    <location>
        <begin position="635"/>
        <end position="991"/>
    </location>
</feature>
<dbReference type="AlphaFoldDB" id="A0A8H6CRU7"/>
<feature type="compositionally biased region" description="Basic and acidic residues" evidence="1">
    <location>
        <begin position="387"/>
        <end position="404"/>
    </location>
</feature>
<feature type="compositionally biased region" description="Basic and acidic residues" evidence="1">
    <location>
        <begin position="709"/>
        <end position="720"/>
    </location>
</feature>
<feature type="compositionally biased region" description="Basic residues" evidence="1">
    <location>
        <begin position="566"/>
        <end position="575"/>
    </location>
</feature>
<dbReference type="PANTHER" id="PTHR35487">
    <property type="entry name" value="DUF3824 DOMAIN-CONTAINING PROTEIN"/>
    <property type="match status" value="1"/>
</dbReference>
<feature type="compositionally biased region" description="Polar residues" evidence="1">
    <location>
        <begin position="24"/>
        <end position="42"/>
    </location>
</feature>
<feature type="compositionally biased region" description="Basic residues" evidence="1">
    <location>
        <begin position="511"/>
        <end position="526"/>
    </location>
</feature>
<feature type="compositionally biased region" description="Basic and acidic residues" evidence="1">
    <location>
        <begin position="973"/>
        <end position="982"/>
    </location>
</feature>
<feature type="compositionally biased region" description="Low complexity" evidence="1">
    <location>
        <begin position="682"/>
        <end position="696"/>
    </location>
</feature>
<feature type="compositionally biased region" description="Low complexity" evidence="1">
    <location>
        <begin position="495"/>
        <end position="506"/>
    </location>
</feature>
<evidence type="ECO:0000259" key="2">
    <source>
        <dbReference type="Pfam" id="PF12868"/>
    </source>
</evidence>
<feature type="compositionally biased region" description="Basic and acidic residues" evidence="1">
    <location>
        <begin position="345"/>
        <end position="358"/>
    </location>
</feature>
<accession>A0A8H6CRU7</accession>
<feature type="region of interest" description="Disordered" evidence="1">
    <location>
        <begin position="447"/>
        <end position="530"/>
    </location>
</feature>
<feature type="compositionally biased region" description="Polar residues" evidence="1">
    <location>
        <begin position="723"/>
        <end position="735"/>
    </location>
</feature>
<feature type="compositionally biased region" description="Basic and acidic residues" evidence="1">
    <location>
        <begin position="304"/>
        <end position="319"/>
    </location>
</feature>
<evidence type="ECO:0000313" key="4">
    <source>
        <dbReference type="Proteomes" id="UP000593566"/>
    </source>
</evidence>
<feature type="domain" description="DUF3824" evidence="2">
    <location>
        <begin position="675"/>
        <end position="814"/>
    </location>
</feature>
<feature type="compositionally biased region" description="Basic residues" evidence="1">
    <location>
        <begin position="941"/>
        <end position="952"/>
    </location>
</feature>
<feature type="compositionally biased region" description="Pro residues" evidence="1">
    <location>
        <begin position="181"/>
        <end position="193"/>
    </location>
</feature>
<feature type="compositionally biased region" description="Polar residues" evidence="1">
    <location>
        <begin position="822"/>
        <end position="841"/>
    </location>
</feature>
<keyword evidence="4" id="KW-1185">Reference proteome</keyword>
<feature type="compositionally biased region" description="Basic and acidic residues" evidence="1">
    <location>
        <begin position="550"/>
        <end position="565"/>
    </location>
</feature>
<dbReference type="EMBL" id="JACCJB010000004">
    <property type="protein sequence ID" value="KAF6228403.1"/>
    <property type="molecule type" value="Genomic_DNA"/>
</dbReference>
<feature type="compositionally biased region" description="Basic and acidic residues" evidence="1">
    <location>
        <begin position="1020"/>
        <end position="1029"/>
    </location>
</feature>
<dbReference type="InterPro" id="IPR024436">
    <property type="entry name" value="DUF3824"/>
</dbReference>
<dbReference type="Pfam" id="PF12868">
    <property type="entry name" value="DUF3824"/>
    <property type="match status" value="3"/>
</dbReference>
<feature type="compositionally biased region" description="Low complexity" evidence="1">
    <location>
        <begin position="359"/>
        <end position="372"/>
    </location>
</feature>
<protein>
    <recommendedName>
        <fullName evidence="2">DUF3824 domain-containing protein</fullName>
    </recommendedName>
</protein>
<feature type="compositionally biased region" description="Polar residues" evidence="1">
    <location>
        <begin position="901"/>
        <end position="911"/>
    </location>
</feature>
<feature type="compositionally biased region" description="Basic and acidic residues" evidence="1">
    <location>
        <begin position="414"/>
        <end position="425"/>
    </location>
</feature>
<proteinExistence type="predicted"/>
<feature type="compositionally biased region" description="Basic and acidic residues" evidence="1">
    <location>
        <begin position="201"/>
        <end position="229"/>
    </location>
</feature>
<organism evidence="3 4">
    <name type="scientific">Letharia lupina</name>
    <dbReference type="NCBI Taxonomy" id="560253"/>
    <lineage>
        <taxon>Eukaryota</taxon>
        <taxon>Fungi</taxon>
        <taxon>Dikarya</taxon>
        <taxon>Ascomycota</taxon>
        <taxon>Pezizomycotina</taxon>
        <taxon>Lecanoromycetes</taxon>
        <taxon>OSLEUM clade</taxon>
        <taxon>Lecanoromycetidae</taxon>
        <taxon>Lecanorales</taxon>
        <taxon>Lecanorineae</taxon>
        <taxon>Parmeliaceae</taxon>
        <taxon>Letharia</taxon>
    </lineage>
</organism>
<feature type="region of interest" description="Disordered" evidence="1">
    <location>
        <begin position="1010"/>
        <end position="1035"/>
    </location>
</feature>
<feature type="compositionally biased region" description="Low complexity" evidence="1">
    <location>
        <begin position="162"/>
        <end position="180"/>
    </location>
</feature>
<feature type="compositionally biased region" description="Polar residues" evidence="1">
    <location>
        <begin position="869"/>
        <end position="885"/>
    </location>
</feature>
<comment type="caution">
    <text evidence="3">The sequence shown here is derived from an EMBL/GenBank/DDBJ whole genome shotgun (WGS) entry which is preliminary data.</text>
</comment>
<dbReference type="GeneID" id="59336530"/>
<feature type="compositionally biased region" description="Low complexity" evidence="1">
    <location>
        <begin position="326"/>
        <end position="336"/>
    </location>
</feature>
<name>A0A8H6CRU7_9LECA</name>
<evidence type="ECO:0000256" key="1">
    <source>
        <dbReference type="SAM" id="MobiDB-lite"/>
    </source>
</evidence>
<evidence type="ECO:0000313" key="3">
    <source>
        <dbReference type="EMBL" id="KAF6228403.1"/>
    </source>
</evidence>
<sequence>MSRYGGGDTTRVVYRDARDVEGGSTVSRSAAAPRSNNESYTTRKVYRVSNQDEEEERIPAFLAPRERTYGETRVVRRERTPEPEPIVERREIRIRERTPEPEPEPVVERREIRIEREREPQPEPRRYETEYRYDREIDRVAPRRDDLERYVRTVDYYPRQEAPQPIIIRQEPQQIIIQEAPRPPVVVSPPPLPTTQEESYDIIKRSEVRSEVGHRSESHRSEVGEERQIARRPKPPKPEPEEEEEDYYYERRTRRIDGRDRDDEEYESSHRRRDRERDVSPGDSISQYGRDRRGGYDSDSSYEYIKRETREEFSDEEPRHRRHLAEGAAVGLGAAELLRHHRKKKGEDEGGRGSRVGRDVGAAALGAIGAEAVTRARSHYRSKSRRGSRDRGSRDRDRDGDREGRRKHKRDKSRGKERSRSESNHRVRNLAGLGLGAAAVAAAVGYANRNAKKSEGQDRRSRSRTRRDSVGALPAPEEADDARNASHRNKKIAQAGLAGAAVAGLVERARSKSRGGGKRDRSKSRIRQGLPIAATALGSAAVAGLYEKQQAGKKEKEARREERAARRSARSRSRSHGYDASREAPVGDPGLIEYGQEPVYNQNGVPDFYNRPASQTGYYNNTEDAMVPAATAGAAYGAQAQRDMDRGQRQRSISSGSDDGRRRRRHRRHKSGSRTPSRSRDATTAALAAGAAGLAASEHEKRKQRKREKKEERRRQEAAERASYSQDPYGQQYQPNSPPPAGYQNEGQQTPYYPPPPGQEYPGATPAPVGQIQHEYNYPQQPGYTPPVPNTYSPTPGAAGYAPQPREPRRADENVSAEMFHNTANNDVPLNPNNDALSLLSNDAPFYDSNGAPFYYEPNNFSGEGVNTPRAQSPSRPSLQRRASSQPPPTTKTVQFALDTPPSSRPSSPKQIRQRRQHASSSKHSQHDDYDSEDGSSSRKDKSRARRRRHRRSSSDDPSRSSSPAESDSTVELPERFDERGRPLAQQDDDPVAHIEELFGGRGSVGRLLQNFGLGGGSDDGDRNRDRDRRGRRRR</sequence>
<dbReference type="RefSeq" id="XP_037156337.1">
    <property type="nucleotide sequence ID" value="XM_037299001.1"/>
</dbReference>
<gene>
    <name evidence="3" type="ORF">HO133_008133</name>
</gene>
<feature type="compositionally biased region" description="Basic and acidic residues" evidence="1">
    <location>
        <begin position="248"/>
        <end position="261"/>
    </location>
</feature>
<feature type="region of interest" description="Disordered" evidence="1">
    <location>
        <begin position="1"/>
        <end position="64"/>
    </location>
</feature>
<feature type="compositionally biased region" description="Basic residues" evidence="1">
    <location>
        <begin position="376"/>
        <end position="386"/>
    </location>
</feature>
<feature type="region of interest" description="Disordered" evidence="1">
    <location>
        <begin position="546"/>
        <end position="620"/>
    </location>
</feature>
<feature type="domain" description="DUF3824" evidence="2">
    <location>
        <begin position="423"/>
        <end position="467"/>
    </location>
</feature>